<dbReference type="InterPro" id="IPR005829">
    <property type="entry name" value="Sugar_transporter_CS"/>
</dbReference>
<feature type="transmembrane region" description="Helical" evidence="8">
    <location>
        <begin position="156"/>
        <end position="179"/>
    </location>
</feature>
<dbReference type="InterPro" id="IPR020846">
    <property type="entry name" value="MFS_dom"/>
</dbReference>
<feature type="transmembrane region" description="Helical" evidence="8">
    <location>
        <begin position="91"/>
        <end position="109"/>
    </location>
</feature>
<evidence type="ECO:0000256" key="2">
    <source>
        <dbReference type="ARBA" id="ARBA00022448"/>
    </source>
</evidence>
<dbReference type="PROSITE" id="PS50850">
    <property type="entry name" value="MFS"/>
    <property type="match status" value="1"/>
</dbReference>
<feature type="region of interest" description="Disordered" evidence="7">
    <location>
        <begin position="429"/>
        <end position="449"/>
    </location>
</feature>
<gene>
    <name evidence="10" type="ORF">JE024_06690</name>
</gene>
<organism evidence="10 11">
    <name type="scientific">Streptomyces zhihengii</name>
    <dbReference type="NCBI Taxonomy" id="1818004"/>
    <lineage>
        <taxon>Bacteria</taxon>
        <taxon>Bacillati</taxon>
        <taxon>Actinomycetota</taxon>
        <taxon>Actinomycetes</taxon>
        <taxon>Kitasatosporales</taxon>
        <taxon>Streptomycetaceae</taxon>
        <taxon>Streptomyces</taxon>
    </lineage>
</organism>
<comment type="caution">
    <text evidence="10">The sequence shown here is derived from an EMBL/GenBank/DDBJ whole genome shotgun (WGS) entry which is preliminary data.</text>
</comment>
<dbReference type="Proteomes" id="UP000664109">
    <property type="component" value="Unassembled WGS sequence"/>
</dbReference>
<keyword evidence="6 8" id="KW-0472">Membrane</keyword>
<feature type="domain" description="Major facilitator superfamily (MFS) profile" evidence="9">
    <location>
        <begin position="18"/>
        <end position="428"/>
    </location>
</feature>
<dbReference type="RefSeq" id="WP_205372708.1">
    <property type="nucleotide sequence ID" value="NZ_JAFEJA010000001.1"/>
</dbReference>
<feature type="transmembrane region" description="Helical" evidence="8">
    <location>
        <begin position="402"/>
        <end position="423"/>
    </location>
</feature>
<name>A0ABS2ULQ4_9ACTN</name>
<comment type="subcellular location">
    <subcellularLocation>
        <location evidence="1">Cell membrane</location>
        <topology evidence="1">Multi-pass membrane protein</topology>
    </subcellularLocation>
</comment>
<reference evidence="10 11" key="1">
    <citation type="journal article" date="2016" name="Arch. Microbiol.">
        <title>Streptomyces zhihengii sp. nov., isolated from rhizospheric soil of Psammosilene tunicoides.</title>
        <authorList>
            <person name="Huang M.J."/>
            <person name="Fei J.J."/>
            <person name="Salam N."/>
            <person name="Kim C.J."/>
            <person name="Hozzein W.N."/>
            <person name="Xiao M."/>
            <person name="Huang H.Q."/>
            <person name="Li W.J."/>
        </authorList>
    </citation>
    <scope>NUCLEOTIDE SEQUENCE [LARGE SCALE GENOMIC DNA]</scope>
    <source>
        <strain evidence="10 11">YIM T102</strain>
    </source>
</reference>
<keyword evidence="3" id="KW-1003">Cell membrane</keyword>
<dbReference type="CDD" id="cd17369">
    <property type="entry name" value="MFS_ShiA_like"/>
    <property type="match status" value="1"/>
</dbReference>
<accession>A0ABS2ULQ4</accession>
<sequence>MAVPAEIEPSDGRSLRRVVVSSSVGTAMEWYDYFLYVAGGTLLFDKLFFPQLSPAVGTIAALGTLAVGSLSKPLGGLIFGHLGDRLGRKTTLVLTLVLMGAATTLVGLLPTAATIGIWAPVLLIVLRFVQGLAAGGEWGGSVLLVAEHTPAHRRGFYTSMTQSGIALGFLAATGIFALFSGVLTQQQFESWGWRVPFLLSVFLVALGLYMRLRIGESPEFAALREEGKAARAPIAEVLRDHRKSSLVTIGARLGESGFSSLVQLAVLVYGVDVLGISPTVALLALMTGFGVEMVTMVAFGRLSDRVGRRPVYMAGAVAAALMAFPLVWMLGTENTLFVFLAVVLAFGVGHAGMIGAVPSFFTELFPANLRYSGMSVNLISGGITAVFPLAVSSLILLAGGSLWPLAGLLAVIALVGLLSTYWADETHHPAPTAVPGPERAPAVAAGPAD</sequence>
<proteinExistence type="predicted"/>
<evidence type="ECO:0000313" key="11">
    <source>
        <dbReference type="Proteomes" id="UP000664109"/>
    </source>
</evidence>
<evidence type="ECO:0000313" key="10">
    <source>
        <dbReference type="EMBL" id="MBM9618437.1"/>
    </source>
</evidence>
<keyword evidence="2" id="KW-0813">Transport</keyword>
<dbReference type="PANTHER" id="PTHR43045:SF1">
    <property type="entry name" value="SHIKIMATE TRANSPORTER"/>
    <property type="match status" value="1"/>
</dbReference>
<keyword evidence="11" id="KW-1185">Reference proteome</keyword>
<dbReference type="InterPro" id="IPR036259">
    <property type="entry name" value="MFS_trans_sf"/>
</dbReference>
<evidence type="ECO:0000256" key="4">
    <source>
        <dbReference type="ARBA" id="ARBA00022692"/>
    </source>
</evidence>
<feature type="transmembrane region" description="Helical" evidence="8">
    <location>
        <begin position="311"/>
        <end position="330"/>
    </location>
</feature>
<dbReference type="InterPro" id="IPR011701">
    <property type="entry name" value="MFS"/>
</dbReference>
<dbReference type="PROSITE" id="PS00217">
    <property type="entry name" value="SUGAR_TRANSPORT_2"/>
    <property type="match status" value="1"/>
</dbReference>
<evidence type="ECO:0000259" key="9">
    <source>
        <dbReference type="PROSITE" id="PS50850"/>
    </source>
</evidence>
<keyword evidence="4 8" id="KW-0812">Transmembrane</keyword>
<evidence type="ECO:0000256" key="3">
    <source>
        <dbReference type="ARBA" id="ARBA00022475"/>
    </source>
</evidence>
<dbReference type="SUPFAM" id="SSF103473">
    <property type="entry name" value="MFS general substrate transporter"/>
    <property type="match status" value="1"/>
</dbReference>
<feature type="transmembrane region" description="Helical" evidence="8">
    <location>
        <begin position="191"/>
        <end position="210"/>
    </location>
</feature>
<dbReference type="Pfam" id="PF07690">
    <property type="entry name" value="MFS_1"/>
    <property type="match status" value="1"/>
</dbReference>
<evidence type="ECO:0000256" key="1">
    <source>
        <dbReference type="ARBA" id="ARBA00004651"/>
    </source>
</evidence>
<evidence type="ECO:0000256" key="8">
    <source>
        <dbReference type="SAM" id="Phobius"/>
    </source>
</evidence>
<feature type="transmembrane region" description="Helical" evidence="8">
    <location>
        <begin position="336"/>
        <end position="362"/>
    </location>
</feature>
<dbReference type="PANTHER" id="PTHR43045">
    <property type="entry name" value="SHIKIMATE TRANSPORTER"/>
    <property type="match status" value="1"/>
</dbReference>
<protein>
    <submittedName>
        <fullName evidence="10">MHS family MFS transporter</fullName>
    </submittedName>
</protein>
<feature type="transmembrane region" description="Helical" evidence="8">
    <location>
        <begin position="276"/>
        <end position="299"/>
    </location>
</feature>
<evidence type="ECO:0000256" key="5">
    <source>
        <dbReference type="ARBA" id="ARBA00022989"/>
    </source>
</evidence>
<keyword evidence="5 8" id="KW-1133">Transmembrane helix</keyword>
<dbReference type="Gene3D" id="1.20.1250.20">
    <property type="entry name" value="MFS general substrate transporter like domains"/>
    <property type="match status" value="2"/>
</dbReference>
<feature type="transmembrane region" description="Helical" evidence="8">
    <location>
        <begin position="52"/>
        <end position="70"/>
    </location>
</feature>
<dbReference type="EMBL" id="JAFEJA010000001">
    <property type="protein sequence ID" value="MBM9618437.1"/>
    <property type="molecule type" value="Genomic_DNA"/>
</dbReference>
<evidence type="ECO:0000256" key="7">
    <source>
        <dbReference type="SAM" id="MobiDB-lite"/>
    </source>
</evidence>
<feature type="transmembrane region" description="Helical" evidence="8">
    <location>
        <begin position="374"/>
        <end position="396"/>
    </location>
</feature>
<evidence type="ECO:0000256" key="6">
    <source>
        <dbReference type="ARBA" id="ARBA00023136"/>
    </source>
</evidence>